<proteinExistence type="predicted"/>
<accession>A0A284S3D9</accession>
<dbReference type="AlphaFoldDB" id="A0A284S3D9"/>
<reference evidence="2" key="1">
    <citation type="journal article" date="2017" name="Nat. Ecol. Evol.">
        <title>Genome expansion and lineage-specific genetic innovations in the forest pathogenic fungi Armillaria.</title>
        <authorList>
            <person name="Sipos G."/>
            <person name="Prasanna A.N."/>
            <person name="Walter M.C."/>
            <person name="O'Connor E."/>
            <person name="Balint B."/>
            <person name="Krizsan K."/>
            <person name="Kiss B."/>
            <person name="Hess J."/>
            <person name="Varga T."/>
            <person name="Slot J."/>
            <person name="Riley R."/>
            <person name="Boka B."/>
            <person name="Rigling D."/>
            <person name="Barry K."/>
            <person name="Lee J."/>
            <person name="Mihaltcheva S."/>
            <person name="LaButti K."/>
            <person name="Lipzen A."/>
            <person name="Waldron R."/>
            <person name="Moloney N.M."/>
            <person name="Sperisen C."/>
            <person name="Kredics L."/>
            <person name="Vagvoelgyi C."/>
            <person name="Patrignani A."/>
            <person name="Fitzpatrick D."/>
            <person name="Nagy I."/>
            <person name="Doyle S."/>
            <person name="Anderson J.B."/>
            <person name="Grigoriev I.V."/>
            <person name="Gueldener U."/>
            <person name="Muensterkoetter M."/>
            <person name="Nagy L.G."/>
        </authorList>
    </citation>
    <scope>NUCLEOTIDE SEQUENCE [LARGE SCALE GENOMIC DNA]</scope>
    <source>
        <strain evidence="2">C18/9</strain>
    </source>
</reference>
<organism evidence="1 2">
    <name type="scientific">Armillaria ostoyae</name>
    <name type="common">Armillaria root rot fungus</name>
    <dbReference type="NCBI Taxonomy" id="47428"/>
    <lineage>
        <taxon>Eukaryota</taxon>
        <taxon>Fungi</taxon>
        <taxon>Dikarya</taxon>
        <taxon>Basidiomycota</taxon>
        <taxon>Agaricomycotina</taxon>
        <taxon>Agaricomycetes</taxon>
        <taxon>Agaricomycetidae</taxon>
        <taxon>Agaricales</taxon>
        <taxon>Marasmiineae</taxon>
        <taxon>Physalacriaceae</taxon>
        <taxon>Armillaria</taxon>
    </lineage>
</organism>
<dbReference type="EMBL" id="FUEG01000029">
    <property type="protein sequence ID" value="SJL15487.1"/>
    <property type="molecule type" value="Genomic_DNA"/>
</dbReference>
<protein>
    <recommendedName>
        <fullName evidence="3">F-box domain-containing protein</fullName>
    </recommendedName>
</protein>
<keyword evidence="2" id="KW-1185">Reference proteome</keyword>
<dbReference type="OrthoDB" id="2922577at2759"/>
<evidence type="ECO:0000313" key="2">
    <source>
        <dbReference type="Proteomes" id="UP000219338"/>
    </source>
</evidence>
<evidence type="ECO:0008006" key="3">
    <source>
        <dbReference type="Google" id="ProtNLM"/>
    </source>
</evidence>
<evidence type="ECO:0000313" key="1">
    <source>
        <dbReference type="EMBL" id="SJL15487.1"/>
    </source>
</evidence>
<name>A0A284S3D9_ARMOS</name>
<gene>
    <name evidence="1" type="ORF">ARMOST_18985</name>
</gene>
<dbReference type="Proteomes" id="UP000219338">
    <property type="component" value="Unassembled WGS sequence"/>
</dbReference>
<dbReference type="SUPFAM" id="SSF52047">
    <property type="entry name" value="RNI-like"/>
    <property type="match status" value="1"/>
</dbReference>
<sequence length="464" mass="52933">MSSVAAPATMRKTRAPIETLCVEILTEIFRLCIYGDYCRYFDVFDYLHGPWMFGQVSSSWRYAANNTPSLWTSFTTASHYVAIRDPTSMISVVLQRSAGLRLNMELFSCDQYSPEVVEQIFRAAISHSRRWERVELDLNRTILPIISQISHSALDNLSYIKVHGPELVQGDRIDAFQCAPALQTVDIDGNFESAQFEFPLENIVTYFDRMTAASPLTIHRLFDVIQRCTAVETLYAPYQCTDSIHHLSTPIHRPSLRYLTACEPAILRSVVLPRLKRMCLSSEEGSAEDCPDDALPALLGLIQLSKCNLTSLTFNHALFTDVLFDILDLTPTVESLHLSVQYWQSHYNAIFKSLIDRLTAPNFGFLPLIRDFRMNIHDRMGEGPCRFIDHSFFDMVSLRWKSEALKVVRLTISEPGEGLSWSLTSEHIDQLREFKNDGLDINVVVERYTPGIYASYPVTVERFV</sequence>